<evidence type="ECO:0000313" key="2">
    <source>
        <dbReference type="Proteomes" id="UP000044806"/>
    </source>
</evidence>
<accession>A0A655NXY4</accession>
<organism evidence="1 2">
    <name type="scientific">Vibrio cholerae</name>
    <dbReference type="NCBI Taxonomy" id="666"/>
    <lineage>
        <taxon>Bacteria</taxon>
        <taxon>Pseudomonadati</taxon>
        <taxon>Pseudomonadota</taxon>
        <taxon>Gammaproteobacteria</taxon>
        <taxon>Vibrionales</taxon>
        <taxon>Vibrionaceae</taxon>
        <taxon>Vibrio</taxon>
    </lineage>
</organism>
<proteinExistence type="predicted"/>
<protein>
    <submittedName>
        <fullName evidence="1">Uncharacterized protein</fullName>
    </submittedName>
</protein>
<dbReference type="AlphaFoldDB" id="A0A655NXY4"/>
<evidence type="ECO:0000313" key="1">
    <source>
        <dbReference type="EMBL" id="CRZ81809.1"/>
    </source>
</evidence>
<dbReference type="Proteomes" id="UP000044806">
    <property type="component" value="Unassembled WGS sequence"/>
</dbReference>
<reference evidence="1 2" key="1">
    <citation type="submission" date="2015-07" db="EMBL/GenBank/DDBJ databases">
        <authorList>
            <consortium name="Pathogen Informatics"/>
        </authorList>
    </citation>
    <scope>NUCLEOTIDE SEQUENCE [LARGE SCALE GENOMIC DNA]</scope>
    <source>
        <strain evidence="1 2">A51</strain>
    </source>
</reference>
<gene>
    <name evidence="1" type="ORF">ERS013165_00255</name>
</gene>
<dbReference type="EMBL" id="CWOW01000001">
    <property type="protein sequence ID" value="CRZ81809.1"/>
    <property type="molecule type" value="Genomic_DNA"/>
</dbReference>
<name>A0A655NXY4_VIBCL</name>
<sequence length="84" mass="9639">MSRQVALNKRLNHSMLLSNNFQPLAHTPNRSWKNTNRRYHSDIFGSYFVPTALPNTRFPPNTQVNPRNLHSSHCRPLKSLLGSG</sequence>